<proteinExistence type="predicted"/>
<reference evidence="1 2" key="1">
    <citation type="journal article" date="2018" name="BMC Genomics">
        <title>Whole genome sequencing and function prediction of 133 gut anaerobes isolated from chicken caecum in pure cultures.</title>
        <authorList>
            <person name="Medvecky M."/>
            <person name="Cejkova D."/>
            <person name="Polansky O."/>
            <person name="Karasova D."/>
            <person name="Kubasova T."/>
            <person name="Cizek A."/>
            <person name="Rychlik I."/>
        </authorList>
    </citation>
    <scope>NUCLEOTIDE SEQUENCE [LARGE SCALE GENOMIC DNA]</scope>
    <source>
        <strain evidence="1 2">An13</strain>
    </source>
</reference>
<organism evidence="1 2">
    <name type="scientific">Massilimicrobiota timonensis</name>
    <dbReference type="NCBI Taxonomy" id="1776392"/>
    <lineage>
        <taxon>Bacteria</taxon>
        <taxon>Bacillati</taxon>
        <taxon>Bacillota</taxon>
        <taxon>Erysipelotrichia</taxon>
        <taxon>Erysipelotrichales</taxon>
        <taxon>Erysipelotrichaceae</taxon>
        <taxon>Massilimicrobiota</taxon>
    </lineage>
</organism>
<accession>A0A1Y4SVL4</accession>
<gene>
    <name evidence="1" type="ORF">B5E75_08510</name>
</gene>
<name>A0A1Y4SVL4_9FIRM</name>
<protein>
    <submittedName>
        <fullName evidence="1">Uncharacterized protein</fullName>
    </submittedName>
</protein>
<evidence type="ECO:0000313" key="2">
    <source>
        <dbReference type="Proteomes" id="UP000195305"/>
    </source>
</evidence>
<dbReference type="EMBL" id="NFLJ01000022">
    <property type="protein sequence ID" value="OUQ33969.1"/>
    <property type="molecule type" value="Genomic_DNA"/>
</dbReference>
<dbReference type="Proteomes" id="UP000195305">
    <property type="component" value="Unassembled WGS sequence"/>
</dbReference>
<keyword evidence="2" id="KW-1185">Reference proteome</keyword>
<dbReference type="AlphaFoldDB" id="A0A1Y4SVL4"/>
<comment type="caution">
    <text evidence="1">The sequence shown here is derived from an EMBL/GenBank/DDBJ whole genome shotgun (WGS) entry which is preliminary data.</text>
</comment>
<evidence type="ECO:0000313" key="1">
    <source>
        <dbReference type="EMBL" id="OUQ33969.1"/>
    </source>
</evidence>
<sequence>MQNVSAFSNDEKEIVLDSNGDETNTTIDEINAIIDLQNEAFVEENFSSVKEYENQLNSLGVQTVTGSELAKIIGEDQVGSIAKVKGATMKTVYSKYTTGGKTYDVMRVLATPTTSSNLYKTGVTALKSNTSAQAKTFSVLKTIGKTVAGESKAGKAISAYDFIKSVASDISSTTTVTSISSSYTWNTAETCSFVYFKSPSGLWVHSASYTKASCTVTVVVPTLKYGANGAKTAHRTATYTSTFTPAYYDSTSKAYAGYKGSTYISQRIKSVNITGVSGKTVKNVVLTCPYNMTMVN</sequence>
<dbReference type="RefSeq" id="WP_087358366.1">
    <property type="nucleotide sequence ID" value="NZ_NFLJ01000022.1"/>
</dbReference>
<dbReference type="OrthoDB" id="9880591at2"/>